<name>A0AAP0G789_9ASPA</name>
<keyword evidence="4" id="KW-0540">Nuclease</keyword>
<keyword evidence="6" id="KW-0378">Hydrolase</keyword>
<accession>A0AAP0G789</accession>
<comment type="similarity">
    <text evidence="3">Belongs to the HARBI1 family.</text>
</comment>
<evidence type="ECO:0000259" key="8">
    <source>
        <dbReference type="Pfam" id="PF13359"/>
    </source>
</evidence>
<feature type="domain" description="DUF8040" evidence="9">
    <location>
        <begin position="54"/>
        <end position="144"/>
    </location>
</feature>
<dbReference type="Pfam" id="PF13359">
    <property type="entry name" value="DDE_Tnp_4"/>
    <property type="match status" value="1"/>
</dbReference>
<dbReference type="GO" id="GO:0004518">
    <property type="term" value="F:nuclease activity"/>
    <property type="evidence" value="ECO:0007669"/>
    <property type="project" value="UniProtKB-KW"/>
</dbReference>
<dbReference type="InterPro" id="IPR027806">
    <property type="entry name" value="HARBI1_dom"/>
</dbReference>
<dbReference type="GO" id="GO:0046872">
    <property type="term" value="F:metal ion binding"/>
    <property type="evidence" value="ECO:0007669"/>
    <property type="project" value="UniProtKB-KW"/>
</dbReference>
<evidence type="ECO:0000256" key="1">
    <source>
        <dbReference type="ARBA" id="ARBA00001968"/>
    </source>
</evidence>
<comment type="caution">
    <text evidence="10">The sequence shown here is derived from an EMBL/GenBank/DDBJ whole genome shotgun (WGS) entry which is preliminary data.</text>
</comment>
<dbReference type="GO" id="GO:0005634">
    <property type="term" value="C:nucleus"/>
    <property type="evidence" value="ECO:0007669"/>
    <property type="project" value="UniProtKB-SubCell"/>
</dbReference>
<dbReference type="PANTHER" id="PTHR22930:SF221">
    <property type="entry name" value="NUCLEASE HARBI1"/>
    <property type="match status" value="1"/>
</dbReference>
<dbReference type="GO" id="GO:0016787">
    <property type="term" value="F:hydrolase activity"/>
    <property type="evidence" value="ECO:0007669"/>
    <property type="project" value="UniProtKB-KW"/>
</dbReference>
<organism evidence="10 11">
    <name type="scientific">Platanthera zijinensis</name>
    <dbReference type="NCBI Taxonomy" id="2320716"/>
    <lineage>
        <taxon>Eukaryota</taxon>
        <taxon>Viridiplantae</taxon>
        <taxon>Streptophyta</taxon>
        <taxon>Embryophyta</taxon>
        <taxon>Tracheophyta</taxon>
        <taxon>Spermatophyta</taxon>
        <taxon>Magnoliopsida</taxon>
        <taxon>Liliopsida</taxon>
        <taxon>Asparagales</taxon>
        <taxon>Orchidaceae</taxon>
        <taxon>Orchidoideae</taxon>
        <taxon>Orchideae</taxon>
        <taxon>Orchidinae</taxon>
        <taxon>Platanthera</taxon>
    </lineage>
</organism>
<keyword evidence="11" id="KW-1185">Reference proteome</keyword>
<evidence type="ECO:0000313" key="10">
    <source>
        <dbReference type="EMBL" id="KAK8942437.1"/>
    </source>
</evidence>
<evidence type="ECO:0000256" key="6">
    <source>
        <dbReference type="ARBA" id="ARBA00022801"/>
    </source>
</evidence>
<keyword evidence="5" id="KW-0479">Metal-binding</keyword>
<sequence>MSEDSESYSTDKSDESSHSSVEYTQCIQDYNDDIETVCIVHDFFVLYGKIPRMTSTQTGDKWFGELFAGHPIRFHDTFRMSQRIFIDLLQTLVQNHELAGSRRTCAREVLAITLFILSQNETMRAASERFQHSTETICRYFFIGIKSLVRLSKEIIKPIDMQFRDAQSHIRRDERYMPYFKDCIGAIDGTHVDARVPVEDQVAYIGRHGTTTQNVMAVCDFNMCFTFVVAGWEGSAHDSRIFNRAITDRNSNFPHPPPGKYYLVDAGYPMQRGYLKPYPDTRYHLQDFRRGSRPIQGNHEIFNQVHSSLRSVIERTFGVWKKKWAILRDMPNYSFKRKTLIVVATMALHNYIRRHPSRTDLDFDVCDGDDSYVYPEAHALTTRRNRNNIIAISNIDPEMVEGVGADEMTRLRNRIANQLQNARRYDMFDICIFLVFLITSNKSYTF</sequence>
<protein>
    <recommendedName>
        <fullName evidence="12">DDE Tnp4 domain-containing protein</fullName>
    </recommendedName>
</protein>
<reference evidence="10 11" key="1">
    <citation type="journal article" date="2022" name="Nat. Plants">
        <title>Genomes of leafy and leafless Platanthera orchids illuminate the evolution of mycoheterotrophy.</title>
        <authorList>
            <person name="Li M.H."/>
            <person name="Liu K.W."/>
            <person name="Li Z."/>
            <person name="Lu H.C."/>
            <person name="Ye Q.L."/>
            <person name="Zhang D."/>
            <person name="Wang J.Y."/>
            <person name="Li Y.F."/>
            <person name="Zhong Z.M."/>
            <person name="Liu X."/>
            <person name="Yu X."/>
            <person name="Liu D.K."/>
            <person name="Tu X.D."/>
            <person name="Liu B."/>
            <person name="Hao Y."/>
            <person name="Liao X.Y."/>
            <person name="Jiang Y.T."/>
            <person name="Sun W.H."/>
            <person name="Chen J."/>
            <person name="Chen Y.Q."/>
            <person name="Ai Y."/>
            <person name="Zhai J.W."/>
            <person name="Wu S.S."/>
            <person name="Zhou Z."/>
            <person name="Hsiao Y.Y."/>
            <person name="Wu W.L."/>
            <person name="Chen Y.Y."/>
            <person name="Lin Y.F."/>
            <person name="Hsu J.L."/>
            <person name="Li C.Y."/>
            <person name="Wang Z.W."/>
            <person name="Zhao X."/>
            <person name="Zhong W.Y."/>
            <person name="Ma X.K."/>
            <person name="Ma L."/>
            <person name="Huang J."/>
            <person name="Chen G.Z."/>
            <person name="Huang M.Z."/>
            <person name="Huang L."/>
            <person name="Peng D.H."/>
            <person name="Luo Y.B."/>
            <person name="Zou S.Q."/>
            <person name="Chen S.P."/>
            <person name="Lan S."/>
            <person name="Tsai W.C."/>
            <person name="Van de Peer Y."/>
            <person name="Liu Z.J."/>
        </authorList>
    </citation>
    <scope>NUCLEOTIDE SEQUENCE [LARGE SCALE GENOMIC DNA]</scope>
    <source>
        <strain evidence="10">Lor287</strain>
    </source>
</reference>
<evidence type="ECO:0000256" key="4">
    <source>
        <dbReference type="ARBA" id="ARBA00022722"/>
    </source>
</evidence>
<evidence type="ECO:0000256" key="3">
    <source>
        <dbReference type="ARBA" id="ARBA00006958"/>
    </source>
</evidence>
<comment type="cofactor">
    <cofactor evidence="1">
        <name>a divalent metal cation</name>
        <dbReference type="ChEBI" id="CHEBI:60240"/>
    </cofactor>
</comment>
<dbReference type="EMBL" id="JBBWWQ010000007">
    <property type="protein sequence ID" value="KAK8942437.1"/>
    <property type="molecule type" value="Genomic_DNA"/>
</dbReference>
<gene>
    <name evidence="10" type="ORF">KSP39_PZI009571</name>
</gene>
<dbReference type="Pfam" id="PF26138">
    <property type="entry name" value="DUF8040"/>
    <property type="match status" value="1"/>
</dbReference>
<evidence type="ECO:0000313" key="11">
    <source>
        <dbReference type="Proteomes" id="UP001418222"/>
    </source>
</evidence>
<evidence type="ECO:0000256" key="7">
    <source>
        <dbReference type="ARBA" id="ARBA00023242"/>
    </source>
</evidence>
<dbReference type="InterPro" id="IPR058353">
    <property type="entry name" value="DUF8040"/>
</dbReference>
<feature type="domain" description="DDE Tnp4" evidence="8">
    <location>
        <begin position="187"/>
        <end position="350"/>
    </location>
</feature>
<evidence type="ECO:0008006" key="12">
    <source>
        <dbReference type="Google" id="ProtNLM"/>
    </source>
</evidence>
<dbReference type="PANTHER" id="PTHR22930">
    <property type="match status" value="1"/>
</dbReference>
<dbReference type="AlphaFoldDB" id="A0AAP0G789"/>
<dbReference type="InterPro" id="IPR045249">
    <property type="entry name" value="HARBI1-like"/>
</dbReference>
<evidence type="ECO:0000256" key="5">
    <source>
        <dbReference type="ARBA" id="ARBA00022723"/>
    </source>
</evidence>
<keyword evidence="7" id="KW-0539">Nucleus</keyword>
<evidence type="ECO:0000259" key="9">
    <source>
        <dbReference type="Pfam" id="PF26138"/>
    </source>
</evidence>
<comment type="subcellular location">
    <subcellularLocation>
        <location evidence="2">Nucleus</location>
    </subcellularLocation>
</comment>
<proteinExistence type="inferred from homology"/>
<evidence type="ECO:0000256" key="2">
    <source>
        <dbReference type="ARBA" id="ARBA00004123"/>
    </source>
</evidence>
<dbReference type="Proteomes" id="UP001418222">
    <property type="component" value="Unassembled WGS sequence"/>
</dbReference>